<proteinExistence type="predicted"/>
<evidence type="ECO:0000313" key="3">
    <source>
        <dbReference type="Proteomes" id="UP000093199"/>
    </source>
</evidence>
<keyword evidence="3" id="KW-1185">Reference proteome</keyword>
<evidence type="ECO:0000313" key="2">
    <source>
        <dbReference type="EMBL" id="OCS83060.1"/>
    </source>
</evidence>
<organism evidence="2 3">
    <name type="scientific">Caryophanon tenue</name>
    <dbReference type="NCBI Taxonomy" id="33978"/>
    <lineage>
        <taxon>Bacteria</taxon>
        <taxon>Bacillati</taxon>
        <taxon>Bacillota</taxon>
        <taxon>Bacilli</taxon>
        <taxon>Bacillales</taxon>
        <taxon>Caryophanaceae</taxon>
        <taxon>Caryophanon</taxon>
    </lineage>
</organism>
<feature type="transmembrane region" description="Helical" evidence="1">
    <location>
        <begin position="7"/>
        <end position="29"/>
    </location>
</feature>
<dbReference type="RefSeq" id="WP_066548089.1">
    <property type="nucleotide sequence ID" value="NZ_MASJ01000039.1"/>
</dbReference>
<sequence length="71" mass="7996">MSIALAGMLVMFSGIFVVMMVILEVLPWLNDTTKVAFIVIGLTFVVAGAVIRFKALKSEMKQQKELEHRRK</sequence>
<accession>A0A1C0Y7D1</accession>
<keyword evidence="1" id="KW-0472">Membrane</keyword>
<dbReference type="Proteomes" id="UP000093199">
    <property type="component" value="Unassembled WGS sequence"/>
</dbReference>
<dbReference type="OrthoDB" id="2737687at2"/>
<keyword evidence="1" id="KW-1133">Transmembrane helix</keyword>
<keyword evidence="1" id="KW-0812">Transmembrane</keyword>
<evidence type="ECO:0000256" key="1">
    <source>
        <dbReference type="SAM" id="Phobius"/>
    </source>
</evidence>
<reference evidence="2 3" key="1">
    <citation type="submission" date="2016-07" db="EMBL/GenBank/DDBJ databases">
        <title>Caryophanon tenue genome sequencing.</title>
        <authorList>
            <person name="Verma A."/>
            <person name="Pal Y."/>
            <person name="Krishnamurthi S."/>
        </authorList>
    </citation>
    <scope>NUCLEOTIDE SEQUENCE [LARGE SCALE GENOMIC DNA]</scope>
    <source>
        <strain evidence="2 3">DSM 14152</strain>
    </source>
</reference>
<feature type="transmembrane region" description="Helical" evidence="1">
    <location>
        <begin position="35"/>
        <end position="53"/>
    </location>
</feature>
<gene>
    <name evidence="2" type="ORF">A6M13_06565</name>
</gene>
<comment type="caution">
    <text evidence="2">The sequence shown here is derived from an EMBL/GenBank/DDBJ whole genome shotgun (WGS) entry which is preliminary data.</text>
</comment>
<dbReference type="EMBL" id="MASJ01000039">
    <property type="protein sequence ID" value="OCS83060.1"/>
    <property type="molecule type" value="Genomic_DNA"/>
</dbReference>
<protein>
    <submittedName>
        <fullName evidence="2">Uncharacterized protein</fullName>
    </submittedName>
</protein>
<dbReference type="AlphaFoldDB" id="A0A1C0Y7D1"/>
<name>A0A1C0Y7D1_9BACL</name>